<accession>A0A734HUL7</accession>
<comment type="caution">
    <text evidence="12">The sequence shown here is derived from an EMBL/GenBank/DDBJ whole genome shotgun (WGS) entry which is preliminary data.</text>
</comment>
<dbReference type="CDD" id="cd00118">
    <property type="entry name" value="LysM"/>
    <property type="match status" value="1"/>
</dbReference>
<dbReference type="Pfam" id="PF11924">
    <property type="entry name" value="IAT_beta"/>
    <property type="match status" value="1"/>
</dbReference>
<reference evidence="12" key="1">
    <citation type="journal article" date="2018" name="Genome Biol.">
        <title>SKESA: strategic k-mer extension for scrupulous assemblies.</title>
        <authorList>
            <person name="Souvorov A."/>
            <person name="Agarwala R."/>
            <person name="Lipman D.J."/>
        </authorList>
    </citation>
    <scope>NUCLEOTIDE SEQUENCE</scope>
    <source>
        <strain evidence="12">13-3408</strain>
    </source>
</reference>
<evidence type="ECO:0000256" key="8">
    <source>
        <dbReference type="ARBA" id="ARBA00029955"/>
    </source>
</evidence>
<evidence type="ECO:0000256" key="4">
    <source>
        <dbReference type="ARBA" id="ARBA00023026"/>
    </source>
</evidence>
<organism evidence="12">
    <name type="scientific">Salmonella enterica subsp. salamae serovar 58:l,z13,z28:z6</name>
    <dbReference type="NCBI Taxonomy" id="1160778"/>
    <lineage>
        <taxon>Bacteria</taxon>
        <taxon>Pseudomonadati</taxon>
        <taxon>Pseudomonadota</taxon>
        <taxon>Gammaproteobacteria</taxon>
        <taxon>Enterobacterales</taxon>
        <taxon>Enterobacteriaceae</taxon>
        <taxon>Salmonella</taxon>
    </lineage>
</organism>
<dbReference type="InterPro" id="IPR051715">
    <property type="entry name" value="Intimin-Invasin_domain"/>
</dbReference>
<keyword evidence="5" id="KW-0472">Membrane</keyword>
<dbReference type="InterPro" id="IPR016187">
    <property type="entry name" value="CTDL_fold"/>
</dbReference>
<evidence type="ECO:0000256" key="6">
    <source>
        <dbReference type="ARBA" id="ARBA00023157"/>
    </source>
</evidence>
<feature type="signal peptide" evidence="9">
    <location>
        <begin position="1"/>
        <end position="38"/>
    </location>
</feature>
<dbReference type="GO" id="GO:0007155">
    <property type="term" value="P:cell adhesion"/>
    <property type="evidence" value="ECO:0007669"/>
    <property type="project" value="InterPro"/>
</dbReference>
<dbReference type="InterPro" id="IPR003535">
    <property type="entry name" value="Intimin/invasin_bac"/>
</dbReference>
<evidence type="ECO:0000259" key="11">
    <source>
        <dbReference type="PROSITE" id="PS51782"/>
    </source>
</evidence>
<dbReference type="SMART" id="SM00635">
    <property type="entry name" value="BID_2"/>
    <property type="match status" value="1"/>
</dbReference>
<dbReference type="InterPro" id="IPR024519">
    <property type="entry name" value="IAT_beta"/>
</dbReference>
<dbReference type="InterPro" id="IPR013783">
    <property type="entry name" value="Ig-like_fold"/>
</dbReference>
<dbReference type="Pfam" id="PF26182">
    <property type="entry name" value="Ig_NUP210_5th"/>
    <property type="match status" value="1"/>
</dbReference>
<dbReference type="InterPro" id="IPR003344">
    <property type="entry name" value="Big_1_dom"/>
</dbReference>
<reference evidence="12" key="2">
    <citation type="submission" date="2018-07" db="EMBL/GenBank/DDBJ databases">
        <authorList>
            <consortium name="NCBI Pathogen Detection Project"/>
        </authorList>
    </citation>
    <scope>NUCLEOTIDE SEQUENCE</scope>
    <source>
        <strain evidence="12">13-3408</strain>
    </source>
</reference>
<feature type="domain" description="Big-1" evidence="10">
    <location>
        <begin position="643"/>
        <end position="734"/>
    </location>
</feature>
<evidence type="ECO:0000256" key="9">
    <source>
        <dbReference type="SAM" id="SignalP"/>
    </source>
</evidence>
<dbReference type="AlphaFoldDB" id="A0A734HUL7"/>
<feature type="chain" id="PRO_5027902052" description="Intimin" evidence="9">
    <location>
        <begin position="39"/>
        <end position="1015"/>
    </location>
</feature>
<dbReference type="InterPro" id="IPR008964">
    <property type="entry name" value="Invasin/intimin_cell_adhesion"/>
</dbReference>
<dbReference type="Pfam" id="PF07979">
    <property type="entry name" value="Intimin_C"/>
    <property type="match status" value="1"/>
</dbReference>
<dbReference type="PANTHER" id="PTHR39576:SF2">
    <property type="entry name" value="ATTACHING AND EFFACING PROTEIN HOMOLOG-RELATED"/>
    <property type="match status" value="1"/>
</dbReference>
<name>A0A734HUL7_SALER</name>
<protein>
    <recommendedName>
        <fullName evidence="3">Intimin</fullName>
    </recommendedName>
    <alternativeName>
        <fullName evidence="8">Attaching and effacing protein</fullName>
    </alternativeName>
</protein>
<keyword evidence="6" id="KW-1015">Disulfide bond</keyword>
<comment type="similarity">
    <text evidence="2">Belongs to the intimin/invasin family.</text>
</comment>
<sequence>CMNTTDFPVRFPRKSKIALLSLMLTGSYVFGTMPNALAENTNYFQVSDSSKLITNNETIKNQLFYVIKKGETIESIAKSQQVSVSTIWSLNKGRFATLNAMLDAPPGTQIVLPLNKIKAEKEARSTTDVSAGLLLHSDPVKSSSAENFDSKSTKQYATVGNTLQSITEGNAQYAVRNIIGNEAQSQLQSWLQRYGTAELNLQSGNNFDGSSLDFLLPFYDTEDMMAFSQIGGRYIDSRFTGNLGAGQRFFTPTNMLGYNVFIDRDFSGSNTRLGIGAEYWRDYFKSSANGYFRLTNWHQSYNKEDYDERPANGFDIRVNGYLPSWPALGAKVMYEQYYGDNVALFNADQLQSNPGALTVGLNYTPVPLVTMGVDYRHGTGNENDVLYSLQLRYQLDKPWSQQIEPQNVEALRTLSGSRYDLVQRNNNIVMEYKKQNVISLTLPQNISGTAGSLQNIQVVVKSKHALDHIAWDDSALKKNGGEIRHGSGKGLSDYQVLMPAYNPSGNNVYQVMARAYDSNGNSSNNAPLTVTVTPGSIVEKTEVTDFTHDKNSAAANNTEIITFTAKVTKGGSLQDNVPVSFSIVSGTATLSSTSSNTDSAGLATVTLKSSIPGQVIVAAKTSEMSSPLNATPVNFVNESLASITSIEVDKTSAVANGIDRITYTATVMKNGNPLSNETVTFATSFGNLSQTTVTTNAAGKASVTLTSANVGKAVVSAHTSEVATPVNAQEVEFIGNLSIDSITVDKTSAISNGTDKFTYTVTVTRNSQPAANETVNFTSTLGILSQSTLITDSSGKAVVTLTSSTAGKALVTATSDGVQRQANEVEFFSPLSIDSGNVEIIGTGVSGALPSTWLQYGQIRLKVTGGNGTYTWKSANSSAASVEASSGKITLNSKAGTTITVTSGDNQTATYTINAPTKLITADTSSRVTYAAANATCAATGRLANDQSELAGVFATWGAANTYDHYSNAASITAWVKQTSAEIAAGAASTYDLVRQNPLSNVKVNSASAFAVCVQ</sequence>
<dbReference type="PROSITE" id="PS51782">
    <property type="entry name" value="LYSM"/>
    <property type="match status" value="1"/>
</dbReference>
<dbReference type="Gene3D" id="3.10.100.10">
    <property type="entry name" value="Mannose-Binding Protein A, subunit A"/>
    <property type="match status" value="1"/>
</dbReference>
<dbReference type="InterPro" id="IPR013117">
    <property type="entry name" value="Intimin_C"/>
</dbReference>
<dbReference type="Gene3D" id="3.10.350.10">
    <property type="entry name" value="LysM domain"/>
    <property type="match status" value="1"/>
</dbReference>
<dbReference type="Gene3D" id="2.60.40.1080">
    <property type="match status" value="1"/>
</dbReference>
<gene>
    <name evidence="12" type="ORF">G4J24_004983</name>
</gene>
<dbReference type="FunFam" id="2.40.160.160:FF:000001">
    <property type="entry name" value="Intimin-like inverse autotransporter SinH"/>
    <property type="match status" value="1"/>
</dbReference>
<evidence type="ECO:0000313" key="12">
    <source>
        <dbReference type="EMBL" id="HAE6286720.1"/>
    </source>
</evidence>
<dbReference type="GO" id="GO:0009279">
    <property type="term" value="C:cell outer membrane"/>
    <property type="evidence" value="ECO:0007669"/>
    <property type="project" value="UniProtKB-SubCell"/>
</dbReference>
<evidence type="ECO:0000256" key="1">
    <source>
        <dbReference type="ARBA" id="ARBA00004442"/>
    </source>
</evidence>
<evidence type="ECO:0000256" key="2">
    <source>
        <dbReference type="ARBA" id="ARBA00010116"/>
    </source>
</evidence>
<dbReference type="SMART" id="SM00257">
    <property type="entry name" value="LysM"/>
    <property type="match status" value="1"/>
</dbReference>
<evidence type="ECO:0000256" key="3">
    <source>
        <dbReference type="ARBA" id="ARBA00017346"/>
    </source>
</evidence>
<comment type="subcellular location">
    <subcellularLocation>
        <location evidence="1">Cell outer membrane</location>
    </subcellularLocation>
</comment>
<evidence type="ECO:0000256" key="5">
    <source>
        <dbReference type="ARBA" id="ARBA00023136"/>
    </source>
</evidence>
<evidence type="ECO:0000256" key="7">
    <source>
        <dbReference type="ARBA" id="ARBA00023237"/>
    </source>
</evidence>
<proteinExistence type="inferred from homology"/>
<keyword evidence="7" id="KW-0998">Cell outer membrane</keyword>
<dbReference type="EMBL" id="DAASNT010000100">
    <property type="protein sequence ID" value="HAE6286720.1"/>
    <property type="molecule type" value="Genomic_DNA"/>
</dbReference>
<evidence type="ECO:0000259" key="10">
    <source>
        <dbReference type="PROSITE" id="PS51127"/>
    </source>
</evidence>
<feature type="non-terminal residue" evidence="12">
    <location>
        <position position="1"/>
    </location>
</feature>
<dbReference type="InterPro" id="IPR016186">
    <property type="entry name" value="C-type_lectin-like/link_sf"/>
</dbReference>
<dbReference type="PANTHER" id="PTHR39576">
    <property type="entry name" value="ATTACHING AND EFFACING PROTEIN HOMOLOG-RELATED-RELATED"/>
    <property type="match status" value="1"/>
</dbReference>
<dbReference type="SUPFAM" id="SSF56436">
    <property type="entry name" value="C-type lectin-like"/>
    <property type="match status" value="1"/>
</dbReference>
<dbReference type="PRINTS" id="PR01369">
    <property type="entry name" value="INTIMIN"/>
</dbReference>
<dbReference type="InterPro" id="IPR018392">
    <property type="entry name" value="LysM"/>
</dbReference>
<feature type="domain" description="Big-1" evidence="10">
    <location>
        <begin position="543"/>
        <end position="636"/>
    </location>
</feature>
<dbReference type="Pfam" id="PF01476">
    <property type="entry name" value="LysM"/>
    <property type="match status" value="1"/>
</dbReference>
<dbReference type="SUPFAM" id="SSF49373">
    <property type="entry name" value="Invasin/intimin cell-adhesion fragments"/>
    <property type="match status" value="4"/>
</dbReference>
<feature type="domain" description="Big-1" evidence="10">
    <location>
        <begin position="739"/>
        <end position="828"/>
    </location>
</feature>
<dbReference type="PROSITE" id="PS51127">
    <property type="entry name" value="BIG1"/>
    <property type="match status" value="3"/>
</dbReference>
<dbReference type="InterPro" id="IPR038177">
    <property type="entry name" value="IAT_beta_sf"/>
</dbReference>
<keyword evidence="9" id="KW-0732">Signal</keyword>
<dbReference type="InterPro" id="IPR003343">
    <property type="entry name" value="Big_2"/>
</dbReference>
<dbReference type="InterPro" id="IPR036779">
    <property type="entry name" value="LysM_dom_sf"/>
</dbReference>
<dbReference type="Gene3D" id="2.40.160.160">
    <property type="entry name" value="Inverse autotransporter, beta-domain"/>
    <property type="match status" value="1"/>
</dbReference>
<feature type="domain" description="LysM" evidence="11">
    <location>
        <begin position="63"/>
        <end position="112"/>
    </location>
</feature>
<dbReference type="Pfam" id="PF02369">
    <property type="entry name" value="Big_1"/>
    <property type="match status" value="3"/>
</dbReference>
<keyword evidence="4" id="KW-0843">Virulence</keyword>
<dbReference type="Gene3D" id="2.60.40.10">
    <property type="entry name" value="Immunoglobulins"/>
    <property type="match status" value="3"/>
</dbReference>
<dbReference type="SMART" id="SM00634">
    <property type="entry name" value="BID_1"/>
    <property type="match status" value="3"/>
</dbReference>